<dbReference type="PRINTS" id="PR00039">
    <property type="entry name" value="HTHLYSR"/>
</dbReference>
<dbReference type="InterPro" id="IPR036390">
    <property type="entry name" value="WH_DNA-bd_sf"/>
</dbReference>
<dbReference type="SUPFAM" id="SSF46785">
    <property type="entry name" value="Winged helix' DNA-binding domain"/>
    <property type="match status" value="1"/>
</dbReference>
<dbReference type="InterPro" id="IPR017685">
    <property type="entry name" value="ArgP"/>
</dbReference>
<dbReference type="NCBIfam" id="TIGR03298">
    <property type="entry name" value="argP"/>
    <property type="match status" value="1"/>
</dbReference>
<dbReference type="PANTHER" id="PTHR30579:SF2">
    <property type="entry name" value="HTH-TYPE TRANSCRIPTIONAL REGULATOR ARGP"/>
    <property type="match status" value="1"/>
</dbReference>
<dbReference type="GO" id="GO:0003677">
    <property type="term" value="F:DNA binding"/>
    <property type="evidence" value="ECO:0007669"/>
    <property type="project" value="UniProtKB-KW"/>
</dbReference>
<dbReference type="AlphaFoldDB" id="A0A545TL37"/>
<feature type="domain" description="HTH lysR-type" evidence="5">
    <location>
        <begin position="2"/>
        <end position="58"/>
    </location>
</feature>
<organism evidence="6 7">
    <name type="scientific">Denitrobaculum tricleocarpae</name>
    <dbReference type="NCBI Taxonomy" id="2591009"/>
    <lineage>
        <taxon>Bacteria</taxon>
        <taxon>Pseudomonadati</taxon>
        <taxon>Pseudomonadota</taxon>
        <taxon>Alphaproteobacteria</taxon>
        <taxon>Rhodospirillales</taxon>
        <taxon>Rhodospirillaceae</taxon>
        <taxon>Denitrobaculum</taxon>
    </lineage>
</organism>
<keyword evidence="7" id="KW-1185">Reference proteome</keyword>
<accession>A0A545TL37</accession>
<evidence type="ECO:0000313" key="7">
    <source>
        <dbReference type="Proteomes" id="UP000315252"/>
    </source>
</evidence>
<name>A0A545TL37_9PROT</name>
<dbReference type="NCBIfam" id="NF009888">
    <property type="entry name" value="PRK13348.1"/>
    <property type="match status" value="1"/>
</dbReference>
<evidence type="ECO:0000256" key="1">
    <source>
        <dbReference type="ARBA" id="ARBA00009437"/>
    </source>
</evidence>
<keyword evidence="2" id="KW-0805">Transcription regulation</keyword>
<protein>
    <submittedName>
        <fullName evidence="6">LysR family transcriptional regulator ArgP</fullName>
    </submittedName>
</protein>
<dbReference type="SUPFAM" id="SSF53850">
    <property type="entry name" value="Periplasmic binding protein-like II"/>
    <property type="match status" value="1"/>
</dbReference>
<evidence type="ECO:0000259" key="5">
    <source>
        <dbReference type="PROSITE" id="PS50931"/>
    </source>
</evidence>
<dbReference type="InterPro" id="IPR000847">
    <property type="entry name" value="LysR_HTH_N"/>
</dbReference>
<dbReference type="Pfam" id="PF03466">
    <property type="entry name" value="LysR_substrate"/>
    <property type="match status" value="1"/>
</dbReference>
<dbReference type="Pfam" id="PF00126">
    <property type="entry name" value="HTH_1"/>
    <property type="match status" value="1"/>
</dbReference>
<keyword evidence="3" id="KW-0238">DNA-binding</keyword>
<evidence type="ECO:0000256" key="2">
    <source>
        <dbReference type="ARBA" id="ARBA00023015"/>
    </source>
</evidence>
<proteinExistence type="inferred from homology"/>
<comment type="similarity">
    <text evidence="1">Belongs to the LysR transcriptional regulatory family.</text>
</comment>
<dbReference type="PANTHER" id="PTHR30579">
    <property type="entry name" value="TRANSCRIPTIONAL REGULATOR"/>
    <property type="match status" value="1"/>
</dbReference>
<dbReference type="Gene3D" id="3.40.190.290">
    <property type="match status" value="1"/>
</dbReference>
<dbReference type="InterPro" id="IPR050176">
    <property type="entry name" value="LTTR"/>
</dbReference>
<reference evidence="6 7" key="1">
    <citation type="submission" date="2019-06" db="EMBL/GenBank/DDBJ databases">
        <title>Whole genome sequence for Rhodospirillaceae sp. R148.</title>
        <authorList>
            <person name="Wang G."/>
        </authorList>
    </citation>
    <scope>NUCLEOTIDE SEQUENCE [LARGE SCALE GENOMIC DNA]</scope>
    <source>
        <strain evidence="6 7">R148</strain>
    </source>
</reference>
<gene>
    <name evidence="6" type="ORF">FKG95_20675</name>
</gene>
<dbReference type="OrthoDB" id="3252676at2"/>
<dbReference type="InterPro" id="IPR036388">
    <property type="entry name" value="WH-like_DNA-bd_sf"/>
</dbReference>
<comment type="caution">
    <text evidence="6">The sequence shown here is derived from an EMBL/GenBank/DDBJ whole genome shotgun (WGS) entry which is preliminary data.</text>
</comment>
<dbReference type="InterPro" id="IPR005119">
    <property type="entry name" value="LysR_subst-bd"/>
</dbReference>
<dbReference type="NCBIfam" id="NF002964">
    <property type="entry name" value="PRK03635.1"/>
    <property type="match status" value="1"/>
</dbReference>
<keyword evidence="4" id="KW-0804">Transcription</keyword>
<dbReference type="RefSeq" id="WP_142898293.1">
    <property type="nucleotide sequence ID" value="NZ_ML660058.1"/>
</dbReference>
<evidence type="ECO:0000313" key="6">
    <source>
        <dbReference type="EMBL" id="TQV77950.1"/>
    </source>
</evidence>
<sequence>MLDYPLLAALAAVIRTGSFEHAALELHVTPSAVSQRIKQLEDRLGTVLIIRAQPCTPTAAGARLLRHVEDVGLLEHKLRADLAGIVPADKAPTLRLAINADSLATWFIEVIAACDGLLFDLVLDDEDYSADWLRRGEVIAAVTAQPGPVQGCNSTALGSQRYIATASPAYMERWFPDGVTADAMALAPALTFNMKDGLQSRWAQAAFGKRLTLPAHSLPSPQAFLAAALAGIGWGMNPKALVADHIAKGRLVPLLPDRPWDVALYWQSSRIVASAVGQLNQAVLKASKRWLITGP</sequence>
<dbReference type="Proteomes" id="UP000315252">
    <property type="component" value="Unassembled WGS sequence"/>
</dbReference>
<dbReference type="Gene3D" id="1.10.10.10">
    <property type="entry name" value="Winged helix-like DNA-binding domain superfamily/Winged helix DNA-binding domain"/>
    <property type="match status" value="1"/>
</dbReference>
<dbReference type="GO" id="GO:0003700">
    <property type="term" value="F:DNA-binding transcription factor activity"/>
    <property type="evidence" value="ECO:0007669"/>
    <property type="project" value="InterPro"/>
</dbReference>
<evidence type="ECO:0000256" key="3">
    <source>
        <dbReference type="ARBA" id="ARBA00023125"/>
    </source>
</evidence>
<evidence type="ECO:0000256" key="4">
    <source>
        <dbReference type="ARBA" id="ARBA00023163"/>
    </source>
</evidence>
<dbReference type="EMBL" id="VHSH01000007">
    <property type="protein sequence ID" value="TQV77950.1"/>
    <property type="molecule type" value="Genomic_DNA"/>
</dbReference>
<dbReference type="PROSITE" id="PS50931">
    <property type="entry name" value="HTH_LYSR"/>
    <property type="match status" value="1"/>
</dbReference>